<dbReference type="Proteomes" id="UP000008021">
    <property type="component" value="Chromosome 1"/>
</dbReference>
<sequence>MGGDGYFSVGLLRWSEAVEQQKLSSTLVVQFCGVTLTTPLLKSEDLRLFGTARGLITDLFSISCT</sequence>
<dbReference type="Gramene" id="OMERI01G35380.1">
    <property type="protein sequence ID" value="OMERI01G35380.1"/>
    <property type="gene ID" value="OMERI01G35380"/>
</dbReference>
<dbReference type="AlphaFoldDB" id="A0A0E0CAS0"/>
<dbReference type="EnsemblPlants" id="OMERI01G35380.1">
    <property type="protein sequence ID" value="OMERI01G35380.1"/>
    <property type="gene ID" value="OMERI01G35380"/>
</dbReference>
<reference evidence="1" key="1">
    <citation type="submission" date="2015-04" db="UniProtKB">
        <authorList>
            <consortium name="EnsemblPlants"/>
        </authorList>
    </citation>
    <scope>IDENTIFICATION</scope>
</reference>
<evidence type="ECO:0000313" key="1">
    <source>
        <dbReference type="EnsemblPlants" id="OMERI01G35380.1"/>
    </source>
</evidence>
<keyword evidence="2" id="KW-1185">Reference proteome</keyword>
<reference evidence="1" key="2">
    <citation type="submission" date="2018-05" db="EMBL/GenBank/DDBJ databases">
        <title>OmerRS3 (Oryza meridionalis Reference Sequence Version 3).</title>
        <authorList>
            <person name="Zhang J."/>
            <person name="Kudrna D."/>
            <person name="Lee S."/>
            <person name="Talag J."/>
            <person name="Welchert J."/>
            <person name="Wing R.A."/>
        </authorList>
    </citation>
    <scope>NUCLEOTIDE SEQUENCE [LARGE SCALE GENOMIC DNA]</scope>
    <source>
        <strain evidence="1">cv. OR44</strain>
    </source>
</reference>
<dbReference type="HOGENOM" id="CLU_2853536_0_0_1"/>
<proteinExistence type="predicted"/>
<accession>A0A0E0CAS0</accession>
<evidence type="ECO:0000313" key="2">
    <source>
        <dbReference type="Proteomes" id="UP000008021"/>
    </source>
</evidence>
<protein>
    <submittedName>
        <fullName evidence="1">Uncharacterized protein</fullName>
    </submittedName>
</protein>
<name>A0A0E0CAS0_9ORYZ</name>
<organism evidence="1">
    <name type="scientific">Oryza meridionalis</name>
    <dbReference type="NCBI Taxonomy" id="40149"/>
    <lineage>
        <taxon>Eukaryota</taxon>
        <taxon>Viridiplantae</taxon>
        <taxon>Streptophyta</taxon>
        <taxon>Embryophyta</taxon>
        <taxon>Tracheophyta</taxon>
        <taxon>Spermatophyta</taxon>
        <taxon>Magnoliopsida</taxon>
        <taxon>Liliopsida</taxon>
        <taxon>Poales</taxon>
        <taxon>Poaceae</taxon>
        <taxon>BOP clade</taxon>
        <taxon>Oryzoideae</taxon>
        <taxon>Oryzeae</taxon>
        <taxon>Oryzinae</taxon>
        <taxon>Oryza</taxon>
    </lineage>
</organism>